<evidence type="ECO:0000256" key="1">
    <source>
        <dbReference type="SAM" id="MobiDB-lite"/>
    </source>
</evidence>
<organism evidence="2 3">
    <name type="scientific">Forsythia ovata</name>
    <dbReference type="NCBI Taxonomy" id="205694"/>
    <lineage>
        <taxon>Eukaryota</taxon>
        <taxon>Viridiplantae</taxon>
        <taxon>Streptophyta</taxon>
        <taxon>Embryophyta</taxon>
        <taxon>Tracheophyta</taxon>
        <taxon>Spermatophyta</taxon>
        <taxon>Magnoliopsida</taxon>
        <taxon>eudicotyledons</taxon>
        <taxon>Gunneridae</taxon>
        <taxon>Pentapetalae</taxon>
        <taxon>asterids</taxon>
        <taxon>lamiids</taxon>
        <taxon>Lamiales</taxon>
        <taxon>Oleaceae</taxon>
        <taxon>Forsythieae</taxon>
        <taxon>Forsythia</taxon>
    </lineage>
</organism>
<sequence>MDQQWKQGNPTDSTHCLPISSHEAKWESCPFDRIVDSDPDLDLDFSSPSLSPTRSDPTRILMVSAPDSCSIDQSTPQEDDEMEFHTPPEQHTRSSEDQNVDAGEPKAVDLGDGLRTIDLSENALVNGVNELRKK</sequence>
<keyword evidence="3" id="KW-1185">Reference proteome</keyword>
<evidence type="ECO:0000313" key="2">
    <source>
        <dbReference type="EMBL" id="KAL2546722.1"/>
    </source>
</evidence>
<feature type="compositionally biased region" description="Basic and acidic residues" evidence="1">
    <location>
        <begin position="83"/>
        <end position="96"/>
    </location>
</feature>
<gene>
    <name evidence="2" type="ORF">Fot_15955</name>
</gene>
<name>A0ABD1WAY7_9LAMI</name>
<accession>A0ABD1WAY7</accession>
<protein>
    <submittedName>
        <fullName evidence="2">Uncharacterized protein</fullName>
    </submittedName>
</protein>
<feature type="region of interest" description="Disordered" evidence="1">
    <location>
        <begin position="37"/>
        <end position="112"/>
    </location>
</feature>
<proteinExistence type="predicted"/>
<reference evidence="3" key="1">
    <citation type="submission" date="2024-07" db="EMBL/GenBank/DDBJ databases">
        <title>Two chromosome-level genome assemblies of Korean endemic species Abeliophyllum distichum and Forsythia ovata (Oleaceae).</title>
        <authorList>
            <person name="Jang H."/>
        </authorList>
    </citation>
    <scope>NUCLEOTIDE SEQUENCE [LARGE SCALE GENOMIC DNA]</scope>
</reference>
<comment type="caution">
    <text evidence="2">The sequence shown here is derived from an EMBL/GenBank/DDBJ whole genome shotgun (WGS) entry which is preliminary data.</text>
</comment>
<dbReference type="Proteomes" id="UP001604277">
    <property type="component" value="Unassembled WGS sequence"/>
</dbReference>
<dbReference type="AlphaFoldDB" id="A0ABD1WAY7"/>
<evidence type="ECO:0000313" key="3">
    <source>
        <dbReference type="Proteomes" id="UP001604277"/>
    </source>
</evidence>
<dbReference type="EMBL" id="JBFOLJ010000004">
    <property type="protein sequence ID" value="KAL2546722.1"/>
    <property type="molecule type" value="Genomic_DNA"/>
</dbReference>